<sequence length="193" mass="22060">MSLDTTQTISRCQWINKEQITALWNFSNSSAAQANNDTSNLQDMFNSKQSKFNEQLKDIPSTNACSKFYVHTDDTEQEDGDDEREEVEEDCYSTTWSFSSLEEDDDMEEETEQELHFVKKMDDHNNPVYTTTASTVKKPISLLTQMLNSSTAPPPPMPSQHSQLIDKKPLLKRCQSKYQSLSSWFATSTTTTN</sequence>
<dbReference type="GeneID" id="89949686"/>
<proteinExistence type="predicted"/>
<name>A0AAN7DAZ7_9FUNG</name>
<comment type="caution">
    <text evidence="1">The sequence shown here is derived from an EMBL/GenBank/DDBJ whole genome shotgun (WGS) entry which is preliminary data.</text>
</comment>
<reference evidence="1 2" key="1">
    <citation type="submission" date="2022-11" db="EMBL/GenBank/DDBJ databases">
        <title>Mucor velutinosus strain NIH1002 WGS.</title>
        <authorList>
            <person name="Subramanian P."/>
            <person name="Mullikin J.C."/>
            <person name="Segre J.A."/>
            <person name="Zelazny A.M."/>
        </authorList>
    </citation>
    <scope>NUCLEOTIDE SEQUENCE [LARGE SCALE GENOMIC DNA]</scope>
    <source>
        <strain evidence="1 2">NIH1002</strain>
    </source>
</reference>
<keyword evidence="2" id="KW-1185">Reference proteome</keyword>
<dbReference type="AlphaFoldDB" id="A0AAN7DAZ7"/>
<gene>
    <name evidence="1" type="ORF">ATC70_006000</name>
</gene>
<organism evidence="1 2">
    <name type="scientific">Mucor velutinosus</name>
    <dbReference type="NCBI Taxonomy" id="708070"/>
    <lineage>
        <taxon>Eukaryota</taxon>
        <taxon>Fungi</taxon>
        <taxon>Fungi incertae sedis</taxon>
        <taxon>Mucoromycota</taxon>
        <taxon>Mucoromycotina</taxon>
        <taxon>Mucoromycetes</taxon>
        <taxon>Mucorales</taxon>
        <taxon>Mucorineae</taxon>
        <taxon>Mucoraceae</taxon>
        <taxon>Mucor</taxon>
    </lineage>
</organism>
<evidence type="ECO:0000313" key="2">
    <source>
        <dbReference type="Proteomes" id="UP001304243"/>
    </source>
</evidence>
<dbReference type="Proteomes" id="UP001304243">
    <property type="component" value="Unassembled WGS sequence"/>
</dbReference>
<dbReference type="EMBL" id="JASEJX010000016">
    <property type="protein sequence ID" value="KAK4513993.1"/>
    <property type="molecule type" value="Genomic_DNA"/>
</dbReference>
<dbReference type="RefSeq" id="XP_064680659.1">
    <property type="nucleotide sequence ID" value="XM_064825282.1"/>
</dbReference>
<protein>
    <submittedName>
        <fullName evidence="1">Uncharacterized protein</fullName>
    </submittedName>
</protein>
<evidence type="ECO:0000313" key="1">
    <source>
        <dbReference type="EMBL" id="KAK4513993.1"/>
    </source>
</evidence>
<accession>A0AAN7DAZ7</accession>